<evidence type="ECO:0000313" key="2">
    <source>
        <dbReference type="Proteomes" id="UP000306319"/>
    </source>
</evidence>
<organism evidence="1 2">
    <name type="scientific">Lepagella muris</name>
    <dbReference type="NCBI Taxonomy" id="3032870"/>
    <lineage>
        <taxon>Bacteria</taxon>
        <taxon>Pseudomonadati</taxon>
        <taxon>Bacteroidota</taxon>
        <taxon>Bacteroidia</taxon>
        <taxon>Bacteroidales</taxon>
        <taxon>Muribaculaceae</taxon>
        <taxon>Lepagella</taxon>
    </lineage>
</organism>
<keyword evidence="1" id="KW-0418">Kinase</keyword>
<accession>A0AC61RJM4</accession>
<gene>
    <name evidence="1" type="primary">thiD</name>
    <name evidence="1" type="ORF">E5331_11585</name>
</gene>
<dbReference type="Proteomes" id="UP000306319">
    <property type="component" value="Unassembled WGS sequence"/>
</dbReference>
<proteinExistence type="predicted"/>
<name>A0AC61RJM4_9BACT</name>
<dbReference type="EC" id="2.7.1.49" evidence="1"/>
<protein>
    <submittedName>
        <fullName evidence="1">Bifunctional hydroxymethylpyrimidine kinase/phosphomethylpyrimidine kinase</fullName>
        <ecNumber evidence="1">2.7.1.49</ecNumber>
        <ecNumber evidence="1">2.7.4.7</ecNumber>
    </submittedName>
</protein>
<dbReference type="EMBL" id="SRYB01000016">
    <property type="protein sequence ID" value="TGY78159.1"/>
    <property type="molecule type" value="Genomic_DNA"/>
</dbReference>
<sequence>MMNRYKIALTIAGSDPSGGAGVQADLKTFSALGVYGASAIVALVDENTQGVYGVHPVPAEFVAGQIRSVISDIGVDAVKIGMLHDSELIRTVRATLSEYPDVSNIVLDPVMVATSGDPLLLPEAVETLRSELIPYSRVITPNIPEASLLLGEAVDRQEQLEDAAVALSEIVGNVSVMLKAGHLEEDMLVDIFYNAETGNLLRLPSPKISTCNTHGTGCTLSSAIAAYLAKGYPLDDAVISAKEYLSRAIESGADYAIGKGHGPVNHFHALWK</sequence>
<reference evidence="1" key="1">
    <citation type="submission" date="2019-04" db="EMBL/GenBank/DDBJ databases">
        <title>Microbes associate with the intestines of laboratory mice.</title>
        <authorList>
            <person name="Navarre W."/>
            <person name="Wong E."/>
            <person name="Huang K."/>
            <person name="Tropini C."/>
            <person name="Ng K."/>
            <person name="Yu B."/>
        </authorList>
    </citation>
    <scope>NUCLEOTIDE SEQUENCE</scope>
    <source>
        <strain evidence="1">NM04_E33</strain>
    </source>
</reference>
<comment type="caution">
    <text evidence="1">The sequence shown here is derived from an EMBL/GenBank/DDBJ whole genome shotgun (WGS) entry which is preliminary data.</text>
</comment>
<evidence type="ECO:0000313" key="1">
    <source>
        <dbReference type="EMBL" id="TGY78159.1"/>
    </source>
</evidence>
<keyword evidence="1" id="KW-0808">Transferase</keyword>
<dbReference type="EC" id="2.7.4.7" evidence="1"/>
<keyword evidence="2" id="KW-1185">Reference proteome</keyword>